<proteinExistence type="predicted"/>
<dbReference type="AlphaFoldDB" id="A0AAV4LR44"/>
<evidence type="ECO:0000313" key="1">
    <source>
        <dbReference type="EMBL" id="GIX62193.1"/>
    </source>
</evidence>
<evidence type="ECO:0000313" key="2">
    <source>
        <dbReference type="Proteomes" id="UP001497744"/>
    </source>
</evidence>
<gene>
    <name evidence="1" type="ORF">BcabD6B2_16280</name>
</gene>
<protein>
    <submittedName>
        <fullName evidence="1">Uncharacterized protein</fullName>
    </submittedName>
</protein>
<organism evidence="1 2">
    <name type="scientific">Babesia caballi</name>
    <dbReference type="NCBI Taxonomy" id="5871"/>
    <lineage>
        <taxon>Eukaryota</taxon>
        <taxon>Sar</taxon>
        <taxon>Alveolata</taxon>
        <taxon>Apicomplexa</taxon>
        <taxon>Aconoidasida</taxon>
        <taxon>Piroplasmida</taxon>
        <taxon>Babesiidae</taxon>
        <taxon>Babesia</taxon>
    </lineage>
</organism>
<dbReference type="RefSeq" id="XP_067714262.1">
    <property type="nucleotide sequence ID" value="XM_067858161.1"/>
</dbReference>
<comment type="caution">
    <text evidence="1">The sequence shown here is derived from an EMBL/GenBank/DDBJ whole genome shotgun (WGS) entry which is preliminary data.</text>
</comment>
<name>A0AAV4LR44_BABCB</name>
<reference evidence="1 2" key="1">
    <citation type="submission" date="2021-06" db="EMBL/GenBank/DDBJ databases">
        <title>Genome sequence of Babesia caballi.</title>
        <authorList>
            <person name="Yamagishi J."/>
            <person name="Kidaka T."/>
            <person name="Ochi A."/>
        </authorList>
    </citation>
    <scope>NUCLEOTIDE SEQUENCE [LARGE SCALE GENOMIC DNA]</scope>
    <source>
        <strain evidence="1">USDA-D6B2</strain>
    </source>
</reference>
<keyword evidence="2" id="KW-1185">Reference proteome</keyword>
<dbReference type="GeneID" id="94193674"/>
<sequence>MMLLLFFLPLAFAKKPEDRKFDLKGPLAEVADEFMVREVLLLREYGAYARGLMGGAIRSSSDMSDGVHPPVTSKVFQSMGLFMLNTVNEAQRG</sequence>
<dbReference type="EMBL" id="BPLF01000001">
    <property type="protein sequence ID" value="GIX62193.1"/>
    <property type="molecule type" value="Genomic_DNA"/>
</dbReference>
<dbReference type="Proteomes" id="UP001497744">
    <property type="component" value="Unassembled WGS sequence"/>
</dbReference>
<accession>A0AAV4LR44</accession>